<evidence type="ECO:0000256" key="1">
    <source>
        <dbReference type="SAM" id="MobiDB-lite"/>
    </source>
</evidence>
<keyword evidence="3" id="KW-1185">Reference proteome</keyword>
<dbReference type="VEuPathDB" id="FungiDB:JI435_051750"/>
<gene>
    <name evidence="2" type="ORF">JI435_051750</name>
</gene>
<evidence type="ECO:0000313" key="3">
    <source>
        <dbReference type="Proteomes" id="UP000663193"/>
    </source>
</evidence>
<dbReference type="OrthoDB" id="3778180at2759"/>
<name>A0A7U2FBW2_PHANO</name>
<reference evidence="3" key="1">
    <citation type="journal article" date="2021" name="BMC Genomics">
        <title>Chromosome-level genome assembly and manually-curated proteome of model necrotroph Parastagonospora nodorum Sn15 reveals a genome-wide trove of candidate effector homologs, and redundancy of virulence-related functions within an accessory chromosome.</title>
        <authorList>
            <person name="Bertazzoni S."/>
            <person name="Jones D.A.B."/>
            <person name="Phan H.T."/>
            <person name="Tan K.-C."/>
            <person name="Hane J.K."/>
        </authorList>
    </citation>
    <scope>NUCLEOTIDE SEQUENCE [LARGE SCALE GENOMIC DNA]</scope>
    <source>
        <strain evidence="3">SN15 / ATCC MYA-4574 / FGSC 10173)</strain>
    </source>
</reference>
<feature type="region of interest" description="Disordered" evidence="1">
    <location>
        <begin position="1"/>
        <end position="69"/>
    </location>
</feature>
<proteinExistence type="predicted"/>
<dbReference type="EMBL" id="CP069035">
    <property type="protein sequence ID" value="QRD02203.1"/>
    <property type="molecule type" value="Genomic_DNA"/>
</dbReference>
<feature type="region of interest" description="Disordered" evidence="1">
    <location>
        <begin position="149"/>
        <end position="173"/>
    </location>
</feature>
<dbReference type="AlphaFoldDB" id="A0A7U2FBW2"/>
<evidence type="ECO:0000313" key="2">
    <source>
        <dbReference type="EMBL" id="QRD02203.1"/>
    </source>
</evidence>
<sequence>MPRKTRFVAFDWSSPASNAPDRIGFDTPHTSQTGANSYAQSPDMPNSTGAPKVPLKETRGSDGSLSGSLLDDTQAMLDLRPLVNPLSLSRSSLTSLQLMNNPQPGSGKLTISSDRSVYPGSAEAHSPMHRGLSEDNSLVTLSSARLHQSPHLGPYASPSRPQDRFMARPASSSALPVRSTHMDKLWPRKPIQEVPVPGKIYFVPDGRYFPSSIIYAQKQQVGFFRHPILILDVDSTIANFYAMTKEPPAAIRDLNMAMRLGTSAADEGPAVLRLAPGSDIMLQETWINLEQRFFIEWRNLDEWAVNVQVDAADFSKIASRVAELEAQQNRFIYKPLLRAMNGIQPGMVIMLPNHPGSATFGAPIIVVENDYPDFKYLRVKRFEDNINFNPAAKRTKGSERRMSLAITKTLRLGHDGTPVMLLEPESPAMREESYVEVHAHPQVGRLDTCRTWCWPPVCVNQMSMVILGNYMADAAAECHGYGYTGPVRPRGYHQPTQHAHWNHHTAMQQPGYGMRAAMLMPAYPAGNYMYGSSNVFQHHGGSGSGYNSM</sequence>
<organism evidence="2 3">
    <name type="scientific">Phaeosphaeria nodorum (strain SN15 / ATCC MYA-4574 / FGSC 10173)</name>
    <name type="common">Glume blotch fungus</name>
    <name type="synonym">Parastagonospora nodorum</name>
    <dbReference type="NCBI Taxonomy" id="321614"/>
    <lineage>
        <taxon>Eukaryota</taxon>
        <taxon>Fungi</taxon>
        <taxon>Dikarya</taxon>
        <taxon>Ascomycota</taxon>
        <taxon>Pezizomycotina</taxon>
        <taxon>Dothideomycetes</taxon>
        <taxon>Pleosporomycetidae</taxon>
        <taxon>Pleosporales</taxon>
        <taxon>Pleosporineae</taxon>
        <taxon>Phaeosphaeriaceae</taxon>
        <taxon>Parastagonospora</taxon>
    </lineage>
</organism>
<feature type="compositionally biased region" description="Polar residues" evidence="1">
    <location>
        <begin position="28"/>
        <end position="49"/>
    </location>
</feature>
<protein>
    <submittedName>
        <fullName evidence="2">Uncharacterized protein</fullName>
    </submittedName>
</protein>
<accession>A0A7U2FBW2</accession>
<dbReference type="Proteomes" id="UP000663193">
    <property type="component" value="Chromosome 13"/>
</dbReference>